<feature type="region of interest" description="Disordered" evidence="3">
    <location>
        <begin position="123"/>
        <end position="148"/>
    </location>
</feature>
<evidence type="ECO:0008006" key="6">
    <source>
        <dbReference type="Google" id="ProtNLM"/>
    </source>
</evidence>
<dbReference type="NCBIfam" id="TIGR00756">
    <property type="entry name" value="PPR"/>
    <property type="match status" value="1"/>
</dbReference>
<dbReference type="Gene3D" id="1.25.40.10">
    <property type="entry name" value="Tetratricopeptide repeat domain"/>
    <property type="match status" value="3"/>
</dbReference>
<reference evidence="4 5" key="1">
    <citation type="submission" date="2024-10" db="EMBL/GenBank/DDBJ databases">
        <title>Updated reference genomes for cyclostephanoid diatoms.</title>
        <authorList>
            <person name="Roberts W.R."/>
            <person name="Alverson A.J."/>
        </authorList>
    </citation>
    <scope>NUCLEOTIDE SEQUENCE [LARGE SCALE GENOMIC DNA]</scope>
    <source>
        <strain evidence="4 5">AJA276-08</strain>
    </source>
</reference>
<dbReference type="Proteomes" id="UP001530315">
    <property type="component" value="Unassembled WGS sequence"/>
</dbReference>
<feature type="compositionally biased region" description="Gly residues" evidence="3">
    <location>
        <begin position="128"/>
        <end position="138"/>
    </location>
</feature>
<comment type="caution">
    <text evidence="4">The sequence shown here is derived from an EMBL/GenBank/DDBJ whole genome shotgun (WGS) entry which is preliminary data.</text>
</comment>
<feature type="repeat" description="PPR" evidence="2">
    <location>
        <begin position="396"/>
        <end position="430"/>
    </location>
</feature>
<dbReference type="Pfam" id="PF13041">
    <property type="entry name" value="PPR_2"/>
    <property type="match status" value="1"/>
</dbReference>
<evidence type="ECO:0000256" key="2">
    <source>
        <dbReference type="PROSITE-ProRule" id="PRU00708"/>
    </source>
</evidence>
<dbReference type="AlphaFoldDB" id="A0ABD3N3R8"/>
<evidence type="ECO:0000256" key="1">
    <source>
        <dbReference type="ARBA" id="ARBA00022737"/>
    </source>
</evidence>
<protein>
    <recommendedName>
        <fullName evidence="6">Pentacotripeptide-repeat region of PRORP domain-containing protein</fullName>
    </recommendedName>
</protein>
<evidence type="ECO:0000313" key="4">
    <source>
        <dbReference type="EMBL" id="KAL3769973.1"/>
    </source>
</evidence>
<sequence>MPGVRNTHQWHSRVHDPSNDHGDAENGDEYSVLPSGEAMASMTVDDVLNFGINLLREGVPTYRLLPLTADDNDDDEGEDSPRTKVGTWHFNQLIFDLAKYPQHYSGPLAQDLLDYMMNTVRGEHGRRQGGGGGGGGGSSEKTKGKKRSATIAAMRHPNNKIVPKPNVETINGVLKAWMVTPRSHHPDVARRAEAVLARLAAWQSEGIVWNVSANAVSYNTCINMWKECAADVPGAARRATDILLLMEEESARTTNGDIAPDVISYATCIGAWAECSSFEHDAGRNAEEILMRMYDRNKASDVAPRPTTRCFNAVLLAYANGNQKSGGGKRALELLRFMERLHSEGYADLSPDTFTFNIVMKALANCGERGAALKANLLLQRMDDSYTKGNTVLKPDLLSYNTVLDAFSKEGDAKSAERLLGQMLDRDDDAVVPDSHSYTSVLTAWSRSEDKALAVRRAEDLFNEIESRYASGESDFRADTSVYNALINCWAKSGERKALYRVTQILSLMEELGLQGGDSDVQPNSRTYCAVLDTLAKSKNYKAYSKSLEILERMNACVIMFLIHFVATEEFYSEGHDSVRPCVRAYSIVLATIARSRRKNKALEAQELLHKMEAEYRGGNSGCRPNVYSYNAVLNAAAFSGREEGELEDAFRVACLTFDELRMSDYLEPSDVSYGTFLKAIKQLMPESDVRDNLVKGLFRKCCRDGLVSNFVLKEMADLATPDLYQSLLKGATSDYGNLPKSWSAKVREKSDELLST</sequence>
<proteinExistence type="predicted"/>
<feature type="compositionally biased region" description="Basic and acidic residues" evidence="3">
    <location>
        <begin position="13"/>
        <end position="24"/>
    </location>
</feature>
<gene>
    <name evidence="4" type="ORF">ACHAW5_004785</name>
</gene>
<organism evidence="4 5">
    <name type="scientific">Stephanodiscus triporus</name>
    <dbReference type="NCBI Taxonomy" id="2934178"/>
    <lineage>
        <taxon>Eukaryota</taxon>
        <taxon>Sar</taxon>
        <taxon>Stramenopiles</taxon>
        <taxon>Ochrophyta</taxon>
        <taxon>Bacillariophyta</taxon>
        <taxon>Coscinodiscophyceae</taxon>
        <taxon>Thalassiosirophycidae</taxon>
        <taxon>Stephanodiscales</taxon>
        <taxon>Stephanodiscaceae</taxon>
        <taxon>Stephanodiscus</taxon>
    </lineage>
</organism>
<evidence type="ECO:0000256" key="3">
    <source>
        <dbReference type="SAM" id="MobiDB-lite"/>
    </source>
</evidence>
<keyword evidence="5" id="KW-1185">Reference proteome</keyword>
<dbReference type="PANTHER" id="PTHR47942">
    <property type="entry name" value="TETRATRICOPEPTIDE REPEAT (TPR)-LIKE SUPERFAMILY PROTEIN-RELATED"/>
    <property type="match status" value="1"/>
</dbReference>
<feature type="region of interest" description="Disordered" evidence="3">
    <location>
        <begin position="1"/>
        <end position="31"/>
    </location>
</feature>
<dbReference type="EMBL" id="JALLAZ020001641">
    <property type="protein sequence ID" value="KAL3769973.1"/>
    <property type="molecule type" value="Genomic_DNA"/>
</dbReference>
<dbReference type="InterPro" id="IPR011990">
    <property type="entry name" value="TPR-like_helical_dom_sf"/>
</dbReference>
<dbReference type="PANTHER" id="PTHR47942:SF63">
    <property type="entry name" value="PENTATRICOPEPTIDE REPEAT-CONTAINING PROTEIN"/>
    <property type="match status" value="1"/>
</dbReference>
<accession>A0ABD3N3R8</accession>
<dbReference type="PROSITE" id="PS51375">
    <property type="entry name" value="PPR"/>
    <property type="match status" value="1"/>
</dbReference>
<dbReference type="InterPro" id="IPR051222">
    <property type="entry name" value="PPR/CCM1_RNA-binding"/>
</dbReference>
<dbReference type="InterPro" id="IPR002885">
    <property type="entry name" value="PPR_rpt"/>
</dbReference>
<name>A0ABD3N3R8_9STRA</name>
<evidence type="ECO:0000313" key="5">
    <source>
        <dbReference type="Proteomes" id="UP001530315"/>
    </source>
</evidence>
<keyword evidence="1" id="KW-0677">Repeat</keyword>